<evidence type="ECO:0008006" key="5">
    <source>
        <dbReference type="Google" id="ProtNLM"/>
    </source>
</evidence>
<dbReference type="AlphaFoldDB" id="A0AAE1TQ89"/>
<evidence type="ECO:0000313" key="3">
    <source>
        <dbReference type="EMBL" id="KAK4293732.1"/>
    </source>
</evidence>
<sequence length="180" mass="19990">PYKYRPRNKTTTTTTTTTTTSSSSSSSDLLDGDNSRVTLEAGDTNRVYENTYTRNEYRPSTNNNNYNNHNHDPDAIRMSTKSAIMAASILGGVTMCVFLAILVVVMYKGRARFRRRRRRIPLSLPSDASTSSTPPPLYSQRMLRGPSVGKGGAYQTAGFWGTLKKRFDPYSLSPTPTVMS</sequence>
<keyword evidence="2" id="KW-1133">Transmembrane helix</keyword>
<feature type="compositionally biased region" description="Low complexity" evidence="1">
    <location>
        <begin position="10"/>
        <end position="27"/>
    </location>
</feature>
<keyword evidence="4" id="KW-1185">Reference proteome</keyword>
<feature type="region of interest" description="Disordered" evidence="1">
    <location>
        <begin position="124"/>
        <end position="144"/>
    </location>
</feature>
<keyword evidence="2" id="KW-0472">Membrane</keyword>
<accession>A0AAE1TQ89</accession>
<proteinExistence type="predicted"/>
<name>A0AAE1TQ89_9EUCA</name>
<protein>
    <recommendedName>
        <fullName evidence="5">Mid2 domain-containing protein</fullName>
    </recommendedName>
</protein>
<dbReference type="Proteomes" id="UP001292094">
    <property type="component" value="Unassembled WGS sequence"/>
</dbReference>
<evidence type="ECO:0000256" key="1">
    <source>
        <dbReference type="SAM" id="MobiDB-lite"/>
    </source>
</evidence>
<feature type="non-terminal residue" evidence="3">
    <location>
        <position position="1"/>
    </location>
</feature>
<comment type="caution">
    <text evidence="3">The sequence shown here is derived from an EMBL/GenBank/DDBJ whole genome shotgun (WGS) entry which is preliminary data.</text>
</comment>
<keyword evidence="2" id="KW-0812">Transmembrane</keyword>
<organism evidence="3 4">
    <name type="scientific">Petrolisthes manimaculis</name>
    <dbReference type="NCBI Taxonomy" id="1843537"/>
    <lineage>
        <taxon>Eukaryota</taxon>
        <taxon>Metazoa</taxon>
        <taxon>Ecdysozoa</taxon>
        <taxon>Arthropoda</taxon>
        <taxon>Crustacea</taxon>
        <taxon>Multicrustacea</taxon>
        <taxon>Malacostraca</taxon>
        <taxon>Eumalacostraca</taxon>
        <taxon>Eucarida</taxon>
        <taxon>Decapoda</taxon>
        <taxon>Pleocyemata</taxon>
        <taxon>Anomura</taxon>
        <taxon>Galatheoidea</taxon>
        <taxon>Porcellanidae</taxon>
        <taxon>Petrolisthes</taxon>
    </lineage>
</organism>
<evidence type="ECO:0000313" key="4">
    <source>
        <dbReference type="Proteomes" id="UP001292094"/>
    </source>
</evidence>
<feature type="transmembrane region" description="Helical" evidence="2">
    <location>
        <begin position="83"/>
        <end position="107"/>
    </location>
</feature>
<reference evidence="3" key="1">
    <citation type="submission" date="2023-11" db="EMBL/GenBank/DDBJ databases">
        <title>Genome assemblies of two species of porcelain crab, Petrolisthes cinctipes and Petrolisthes manimaculis (Anomura: Porcellanidae).</title>
        <authorList>
            <person name="Angst P."/>
        </authorList>
    </citation>
    <scope>NUCLEOTIDE SEQUENCE</scope>
    <source>
        <strain evidence="3">PB745_02</strain>
        <tissue evidence="3">Gill</tissue>
    </source>
</reference>
<evidence type="ECO:0000256" key="2">
    <source>
        <dbReference type="SAM" id="Phobius"/>
    </source>
</evidence>
<dbReference type="EMBL" id="JAWZYT010004471">
    <property type="protein sequence ID" value="KAK4293732.1"/>
    <property type="molecule type" value="Genomic_DNA"/>
</dbReference>
<gene>
    <name evidence="3" type="ORF">Pmani_033591</name>
</gene>
<feature type="region of interest" description="Disordered" evidence="1">
    <location>
        <begin position="1"/>
        <end position="36"/>
    </location>
</feature>